<dbReference type="OrthoDB" id="301415at2759"/>
<sequence>MAEFTAGSNSVPCGGEDNEKNGCQEIFPRNTADMCQKCKKLNAVGVSEADIKNMENFIVCSQCGICGRNIANPCGTCRRKDAEESGVLDSSKKAAADERHARAQKSFGTNRPSAFIPPSQTQSFQAAQNAIGASTTPGALDTARSISLVSVWTINFHVRTDKAKNGMRDKALGSGSIPFVGDTTMPDVMYGIIQQINPLWTKREGHTLDLIMSECELRFQDNSNFSQESQTMTVKDFYHYYLNRPDRYHLTNTDKNVKMAKGTFIPLDIYIHDKRYLERIQQGLDMVTVIQGAGKRSGQQKDKSMAPLFLRLKWTGDLRLPGKNLKKNKPALVETEYPMAGEIGQRAMIIAGADRGRSKNVYKFTISDKPDQKYVAKSFIPAVIKDHSNSVLILKELVRIKRLQMFAELFQDEADIMAVEIAGNFEGGESDKLPKDYLVKPLRATTSVVKFSGTFGVSTKSDKLSATMTAFAHFIADNTACQLIFADIQGSFDFVPGETSTMVLFDPMTHSPFEATGLGDYGIKGIQDFVDKHECSLICGSLGLSEKVRLQKSLKVQSKKVKDAKEDGEFEREDEEYLTIEKPSTIPGGTSGADSDDGNNSDKEGGQKKSALVDY</sequence>
<proteinExistence type="predicted"/>
<dbReference type="InterPro" id="IPR004166">
    <property type="entry name" value="a-kinase_dom"/>
</dbReference>
<feature type="region of interest" description="Disordered" evidence="6">
    <location>
        <begin position="560"/>
        <end position="615"/>
    </location>
</feature>
<dbReference type="PROSITE" id="PS51158">
    <property type="entry name" value="ALPHA_KINASE"/>
    <property type="match status" value="1"/>
</dbReference>
<dbReference type="PANTHER" id="PTHR45992">
    <property type="entry name" value="EUKARYOTIC ELONGATION FACTOR 2 KINASE-RELATED"/>
    <property type="match status" value="1"/>
</dbReference>
<dbReference type="InterPro" id="IPR011009">
    <property type="entry name" value="Kinase-like_dom_sf"/>
</dbReference>
<evidence type="ECO:0000256" key="4">
    <source>
        <dbReference type="ARBA" id="ARBA00022777"/>
    </source>
</evidence>
<evidence type="ECO:0000256" key="3">
    <source>
        <dbReference type="ARBA" id="ARBA00022741"/>
    </source>
</evidence>
<organism evidence="8 9">
    <name type="scientific">Hypholoma sublateritium (strain FD-334 SS-4)</name>
    <dbReference type="NCBI Taxonomy" id="945553"/>
    <lineage>
        <taxon>Eukaryota</taxon>
        <taxon>Fungi</taxon>
        <taxon>Dikarya</taxon>
        <taxon>Basidiomycota</taxon>
        <taxon>Agaricomycotina</taxon>
        <taxon>Agaricomycetes</taxon>
        <taxon>Agaricomycetidae</taxon>
        <taxon>Agaricales</taxon>
        <taxon>Agaricineae</taxon>
        <taxon>Strophariaceae</taxon>
        <taxon>Hypholoma</taxon>
    </lineage>
</organism>
<reference evidence="9" key="1">
    <citation type="submission" date="2014-04" db="EMBL/GenBank/DDBJ databases">
        <title>Evolutionary Origins and Diversification of the Mycorrhizal Mutualists.</title>
        <authorList>
            <consortium name="DOE Joint Genome Institute"/>
            <consortium name="Mycorrhizal Genomics Consortium"/>
            <person name="Kohler A."/>
            <person name="Kuo A."/>
            <person name="Nagy L.G."/>
            <person name="Floudas D."/>
            <person name="Copeland A."/>
            <person name="Barry K.W."/>
            <person name="Cichocki N."/>
            <person name="Veneault-Fourrey C."/>
            <person name="LaButti K."/>
            <person name="Lindquist E.A."/>
            <person name="Lipzen A."/>
            <person name="Lundell T."/>
            <person name="Morin E."/>
            <person name="Murat C."/>
            <person name="Riley R."/>
            <person name="Ohm R."/>
            <person name="Sun H."/>
            <person name="Tunlid A."/>
            <person name="Henrissat B."/>
            <person name="Grigoriev I.V."/>
            <person name="Hibbett D.S."/>
            <person name="Martin F."/>
        </authorList>
    </citation>
    <scope>NUCLEOTIDE SEQUENCE [LARGE SCALE GENOMIC DNA]</scope>
    <source>
        <strain evidence="9">FD-334 SS-4</strain>
    </source>
</reference>
<accession>A0A0D2P1F8</accession>
<dbReference type="SUPFAM" id="SSF56112">
    <property type="entry name" value="Protein kinase-like (PK-like)"/>
    <property type="match status" value="1"/>
</dbReference>
<keyword evidence="1" id="KW-0723">Serine/threonine-protein kinase</keyword>
<evidence type="ECO:0000256" key="5">
    <source>
        <dbReference type="ARBA" id="ARBA00022840"/>
    </source>
</evidence>
<dbReference type="GO" id="GO:0005524">
    <property type="term" value="F:ATP binding"/>
    <property type="evidence" value="ECO:0007669"/>
    <property type="project" value="UniProtKB-KW"/>
</dbReference>
<evidence type="ECO:0000313" key="8">
    <source>
        <dbReference type="EMBL" id="KJA24709.1"/>
    </source>
</evidence>
<name>A0A0D2P1F8_HYPSF</name>
<keyword evidence="3" id="KW-0547">Nucleotide-binding</keyword>
<gene>
    <name evidence="8" type="ORF">HYPSUDRAFT_53522</name>
</gene>
<feature type="compositionally biased region" description="Acidic residues" evidence="6">
    <location>
        <begin position="568"/>
        <end position="578"/>
    </location>
</feature>
<evidence type="ECO:0000256" key="6">
    <source>
        <dbReference type="SAM" id="MobiDB-lite"/>
    </source>
</evidence>
<keyword evidence="2" id="KW-0808">Transferase</keyword>
<dbReference type="Gene3D" id="3.20.200.10">
    <property type="entry name" value="MHCK/EF2 kinase"/>
    <property type="match status" value="1"/>
</dbReference>
<dbReference type="OMA" id="CGRNIAN"/>
<dbReference type="Proteomes" id="UP000054270">
    <property type="component" value="Unassembled WGS sequence"/>
</dbReference>
<keyword evidence="4" id="KW-0418">Kinase</keyword>
<keyword evidence="9" id="KW-1185">Reference proteome</keyword>
<dbReference type="Pfam" id="PF02816">
    <property type="entry name" value="Alpha_kinase"/>
    <property type="match status" value="1"/>
</dbReference>
<dbReference type="InterPro" id="IPR051852">
    <property type="entry name" value="Alpha-type_PK"/>
</dbReference>
<evidence type="ECO:0000313" key="9">
    <source>
        <dbReference type="Proteomes" id="UP000054270"/>
    </source>
</evidence>
<dbReference type="STRING" id="945553.A0A0D2P1F8"/>
<dbReference type="EMBL" id="KN817535">
    <property type="protein sequence ID" value="KJA24709.1"/>
    <property type="molecule type" value="Genomic_DNA"/>
</dbReference>
<feature type="domain" description="Alpha-type protein kinase" evidence="7">
    <location>
        <begin position="306"/>
        <end position="547"/>
    </location>
</feature>
<evidence type="ECO:0000256" key="1">
    <source>
        <dbReference type="ARBA" id="ARBA00022527"/>
    </source>
</evidence>
<dbReference type="AlphaFoldDB" id="A0A0D2P1F8"/>
<dbReference type="GO" id="GO:0004674">
    <property type="term" value="F:protein serine/threonine kinase activity"/>
    <property type="evidence" value="ECO:0007669"/>
    <property type="project" value="UniProtKB-KW"/>
</dbReference>
<protein>
    <recommendedName>
        <fullName evidence="7">Alpha-type protein kinase domain-containing protein</fullName>
    </recommendedName>
</protein>
<evidence type="ECO:0000259" key="7">
    <source>
        <dbReference type="PROSITE" id="PS51158"/>
    </source>
</evidence>
<dbReference type="CDD" id="cd04515">
    <property type="entry name" value="Alpha_kinase"/>
    <property type="match status" value="1"/>
</dbReference>
<evidence type="ECO:0000256" key="2">
    <source>
        <dbReference type="ARBA" id="ARBA00022679"/>
    </source>
</evidence>
<keyword evidence="5" id="KW-0067">ATP-binding</keyword>